<sequence>MGLLCHNDRVLWLVNMTSPGERQHYALVLIQCLFDHLPPEMTVWLLCDIGCQLEHSSRKWGLLDNSILDKIQ</sequence>
<dbReference type="HOGENOM" id="CLU_2961000_0_0_1"/>
<protein>
    <submittedName>
        <fullName evidence="1">Uncharacterized protein</fullName>
    </submittedName>
</protein>
<dbReference type="EMBL" id="KN827098">
    <property type="protein sequence ID" value="KIK77173.1"/>
    <property type="molecule type" value="Genomic_DNA"/>
</dbReference>
<reference evidence="1 2" key="1">
    <citation type="submission" date="2014-04" db="EMBL/GenBank/DDBJ databases">
        <authorList>
            <consortium name="DOE Joint Genome Institute"/>
            <person name="Kuo A."/>
            <person name="Kohler A."/>
            <person name="Jargeat P."/>
            <person name="Nagy L.G."/>
            <person name="Floudas D."/>
            <person name="Copeland A."/>
            <person name="Barry K.W."/>
            <person name="Cichocki N."/>
            <person name="Veneault-Fourrey C."/>
            <person name="LaButti K."/>
            <person name="Lindquist E.A."/>
            <person name="Lipzen A."/>
            <person name="Lundell T."/>
            <person name="Morin E."/>
            <person name="Murat C."/>
            <person name="Sun H."/>
            <person name="Tunlid A."/>
            <person name="Henrissat B."/>
            <person name="Grigoriev I.V."/>
            <person name="Hibbett D.S."/>
            <person name="Martin F."/>
            <person name="Nordberg H.P."/>
            <person name="Cantor M.N."/>
            <person name="Hua S.X."/>
        </authorList>
    </citation>
    <scope>NUCLEOTIDE SEQUENCE [LARGE SCALE GENOMIC DNA]</scope>
    <source>
        <strain evidence="1 2">Ve08.2h10</strain>
    </source>
</reference>
<dbReference type="InterPro" id="IPR040521">
    <property type="entry name" value="KDZ"/>
</dbReference>
<dbReference type="AlphaFoldDB" id="A0A0D0CPE6"/>
<dbReference type="OrthoDB" id="3364670at2759"/>
<dbReference type="STRING" id="930991.A0A0D0CPE6"/>
<reference evidence="2" key="2">
    <citation type="submission" date="2015-01" db="EMBL/GenBank/DDBJ databases">
        <title>Evolutionary Origins and Diversification of the Mycorrhizal Mutualists.</title>
        <authorList>
            <consortium name="DOE Joint Genome Institute"/>
            <consortium name="Mycorrhizal Genomics Consortium"/>
            <person name="Kohler A."/>
            <person name="Kuo A."/>
            <person name="Nagy L.G."/>
            <person name="Floudas D."/>
            <person name="Copeland A."/>
            <person name="Barry K.W."/>
            <person name="Cichocki N."/>
            <person name="Veneault-Fourrey C."/>
            <person name="LaButti K."/>
            <person name="Lindquist E.A."/>
            <person name="Lipzen A."/>
            <person name="Lundell T."/>
            <person name="Morin E."/>
            <person name="Murat C."/>
            <person name="Riley R."/>
            <person name="Ohm R."/>
            <person name="Sun H."/>
            <person name="Tunlid A."/>
            <person name="Henrissat B."/>
            <person name="Grigoriev I.V."/>
            <person name="Hibbett D.S."/>
            <person name="Martin F."/>
        </authorList>
    </citation>
    <scope>NUCLEOTIDE SEQUENCE [LARGE SCALE GENOMIC DNA]</scope>
    <source>
        <strain evidence="2">Ve08.2h10</strain>
    </source>
</reference>
<organism evidence="1 2">
    <name type="scientific">Paxillus rubicundulus Ve08.2h10</name>
    <dbReference type="NCBI Taxonomy" id="930991"/>
    <lineage>
        <taxon>Eukaryota</taxon>
        <taxon>Fungi</taxon>
        <taxon>Dikarya</taxon>
        <taxon>Basidiomycota</taxon>
        <taxon>Agaricomycotina</taxon>
        <taxon>Agaricomycetes</taxon>
        <taxon>Agaricomycetidae</taxon>
        <taxon>Boletales</taxon>
        <taxon>Paxilineae</taxon>
        <taxon>Paxillaceae</taxon>
        <taxon>Paxillus</taxon>
    </lineage>
</organism>
<dbReference type="Pfam" id="PF18758">
    <property type="entry name" value="KDZ"/>
    <property type="match status" value="1"/>
</dbReference>
<evidence type="ECO:0000313" key="1">
    <source>
        <dbReference type="EMBL" id="KIK77173.1"/>
    </source>
</evidence>
<dbReference type="Proteomes" id="UP000054538">
    <property type="component" value="Unassembled WGS sequence"/>
</dbReference>
<evidence type="ECO:0000313" key="2">
    <source>
        <dbReference type="Proteomes" id="UP000054538"/>
    </source>
</evidence>
<proteinExistence type="predicted"/>
<gene>
    <name evidence="1" type="ORF">PAXRUDRAFT_167608</name>
</gene>
<keyword evidence="2" id="KW-1185">Reference proteome</keyword>
<accession>A0A0D0CPE6</accession>
<dbReference type="InParanoid" id="A0A0D0CPE6"/>
<name>A0A0D0CPE6_9AGAM</name>